<feature type="transmembrane region" description="Helical" evidence="6">
    <location>
        <begin position="160"/>
        <end position="179"/>
    </location>
</feature>
<keyword evidence="3 6" id="KW-1133">Transmembrane helix</keyword>
<evidence type="ECO:0000256" key="6">
    <source>
        <dbReference type="SAM" id="Phobius"/>
    </source>
</evidence>
<proteinExistence type="predicted"/>
<feature type="transmembrane region" description="Helical" evidence="6">
    <location>
        <begin position="332"/>
        <end position="350"/>
    </location>
</feature>
<organism evidence="7 8">
    <name type="scientific">Lasiosphaeria ovina</name>
    <dbReference type="NCBI Taxonomy" id="92902"/>
    <lineage>
        <taxon>Eukaryota</taxon>
        <taxon>Fungi</taxon>
        <taxon>Dikarya</taxon>
        <taxon>Ascomycota</taxon>
        <taxon>Pezizomycotina</taxon>
        <taxon>Sordariomycetes</taxon>
        <taxon>Sordariomycetidae</taxon>
        <taxon>Sordariales</taxon>
        <taxon>Lasiosphaeriaceae</taxon>
        <taxon>Lasiosphaeria</taxon>
    </lineage>
</organism>
<dbReference type="AlphaFoldDB" id="A0AAE0KHU8"/>
<dbReference type="GO" id="GO:0016020">
    <property type="term" value="C:membrane"/>
    <property type="evidence" value="ECO:0007669"/>
    <property type="project" value="UniProtKB-SubCell"/>
</dbReference>
<dbReference type="Proteomes" id="UP001287356">
    <property type="component" value="Unassembled WGS sequence"/>
</dbReference>
<sequence length="565" mass="60712">MAVGIRLEPRRKTSLDVESESIGHGHGHGHGHGDGDGDEDAHFLPASPAAAAAPAAEMDPKRQRYVILMCVVFLFIVEFSMYIMEPPLQAIMEDFVCHGIYPDHAANDPRAAPDPRCKGQDVQKTLAMARTWLMWTGMFVPLLVQIPYGMVADRHGRRPVLFAGLLGIVLSTAWTIVVLRRPDTFSIWHLLPGSVALLIGGGTPGATAMVWTIMTDSTSPANRTSLFYQMHAMMLILSAAFRPLAAWLLSIDPWLPMWIGLAALVLSMFSTLLIPETLPLRQQSAHHDHNHVHPLAKVRGGGGGGGGVLATALGTAARELSRIWRFILGSRSIMLLVLADGLLNPIYAAVEMNLLQYVTVRFGWDWSTATYLTTVNKVVSVIVLLGILPLLSRLLTRRRAMAVAPRDLLLSRGSVLLMTAGSLLTAVAAAPWVLFAAMVVYHLGSGFSPQLRALLASLVEQDSLATLNTTLATAETLMGLAGVPALGWLLAKGFELGGGWMGLPFLLSTALAALAAAAMFAFTLPRGTIGKAEGGYRLVDQHSPRGVDGSAVEEGVELDSSPNYH</sequence>
<dbReference type="EMBL" id="JAULSN010000003">
    <property type="protein sequence ID" value="KAK3376246.1"/>
    <property type="molecule type" value="Genomic_DNA"/>
</dbReference>
<reference evidence="7" key="2">
    <citation type="submission" date="2023-06" db="EMBL/GenBank/DDBJ databases">
        <authorList>
            <consortium name="Lawrence Berkeley National Laboratory"/>
            <person name="Haridas S."/>
            <person name="Hensen N."/>
            <person name="Bonometti L."/>
            <person name="Westerberg I."/>
            <person name="Brannstrom I.O."/>
            <person name="Guillou S."/>
            <person name="Cros-Aarteil S."/>
            <person name="Calhoun S."/>
            <person name="Kuo A."/>
            <person name="Mondo S."/>
            <person name="Pangilinan J."/>
            <person name="Riley R."/>
            <person name="Labutti K."/>
            <person name="Andreopoulos B."/>
            <person name="Lipzen A."/>
            <person name="Chen C."/>
            <person name="Yanf M."/>
            <person name="Daum C."/>
            <person name="Ng V."/>
            <person name="Clum A."/>
            <person name="Steindorff A."/>
            <person name="Ohm R."/>
            <person name="Martin F."/>
            <person name="Silar P."/>
            <person name="Natvig D."/>
            <person name="Lalanne C."/>
            <person name="Gautier V."/>
            <person name="Ament-Velasquez S.L."/>
            <person name="Kruys A."/>
            <person name="Hutchinson M.I."/>
            <person name="Powell A.J."/>
            <person name="Barry K."/>
            <person name="Miller A.N."/>
            <person name="Grigoriev I.V."/>
            <person name="Debuchy R."/>
            <person name="Gladieux P."/>
            <person name="Thoren M.H."/>
            <person name="Johannesson H."/>
        </authorList>
    </citation>
    <scope>NUCLEOTIDE SEQUENCE</scope>
    <source>
        <strain evidence="7">CBS 958.72</strain>
    </source>
</reference>
<dbReference type="Pfam" id="PF07690">
    <property type="entry name" value="MFS_1"/>
    <property type="match status" value="1"/>
</dbReference>
<dbReference type="InterPro" id="IPR036259">
    <property type="entry name" value="MFS_trans_sf"/>
</dbReference>
<dbReference type="SUPFAM" id="SSF103473">
    <property type="entry name" value="MFS general substrate transporter"/>
    <property type="match status" value="1"/>
</dbReference>
<dbReference type="InterPro" id="IPR011701">
    <property type="entry name" value="MFS"/>
</dbReference>
<dbReference type="CDD" id="cd06174">
    <property type="entry name" value="MFS"/>
    <property type="match status" value="1"/>
</dbReference>
<feature type="transmembrane region" description="Helical" evidence="6">
    <location>
        <begin position="503"/>
        <end position="524"/>
    </location>
</feature>
<feature type="transmembrane region" description="Helical" evidence="6">
    <location>
        <begin position="415"/>
        <end position="444"/>
    </location>
</feature>
<feature type="transmembrane region" description="Helical" evidence="6">
    <location>
        <begin position="65"/>
        <end position="84"/>
    </location>
</feature>
<feature type="region of interest" description="Disordered" evidence="5">
    <location>
        <begin position="11"/>
        <end position="43"/>
    </location>
</feature>
<feature type="transmembrane region" description="Helical" evidence="6">
    <location>
        <begin position="132"/>
        <end position="148"/>
    </location>
</feature>
<dbReference type="PANTHER" id="PTHR23507">
    <property type="entry name" value="ZGC:174356"/>
    <property type="match status" value="1"/>
</dbReference>
<reference evidence="7" key="1">
    <citation type="journal article" date="2023" name="Mol. Phylogenet. Evol.">
        <title>Genome-scale phylogeny and comparative genomics of the fungal order Sordariales.</title>
        <authorList>
            <person name="Hensen N."/>
            <person name="Bonometti L."/>
            <person name="Westerberg I."/>
            <person name="Brannstrom I.O."/>
            <person name="Guillou S."/>
            <person name="Cros-Aarteil S."/>
            <person name="Calhoun S."/>
            <person name="Haridas S."/>
            <person name="Kuo A."/>
            <person name="Mondo S."/>
            <person name="Pangilinan J."/>
            <person name="Riley R."/>
            <person name="LaButti K."/>
            <person name="Andreopoulos B."/>
            <person name="Lipzen A."/>
            <person name="Chen C."/>
            <person name="Yan M."/>
            <person name="Daum C."/>
            <person name="Ng V."/>
            <person name="Clum A."/>
            <person name="Steindorff A."/>
            <person name="Ohm R.A."/>
            <person name="Martin F."/>
            <person name="Silar P."/>
            <person name="Natvig D.O."/>
            <person name="Lalanne C."/>
            <person name="Gautier V."/>
            <person name="Ament-Velasquez S.L."/>
            <person name="Kruys A."/>
            <person name="Hutchinson M.I."/>
            <person name="Powell A.J."/>
            <person name="Barry K."/>
            <person name="Miller A.N."/>
            <person name="Grigoriev I.V."/>
            <person name="Debuchy R."/>
            <person name="Gladieux P."/>
            <person name="Hiltunen Thoren M."/>
            <person name="Johannesson H."/>
        </authorList>
    </citation>
    <scope>NUCLEOTIDE SEQUENCE</scope>
    <source>
        <strain evidence="7">CBS 958.72</strain>
    </source>
</reference>
<comment type="caution">
    <text evidence="7">The sequence shown here is derived from an EMBL/GenBank/DDBJ whole genome shotgun (WGS) entry which is preliminary data.</text>
</comment>
<keyword evidence="4 6" id="KW-0472">Membrane</keyword>
<keyword evidence="8" id="KW-1185">Reference proteome</keyword>
<feature type="transmembrane region" description="Helical" evidence="6">
    <location>
        <begin position="191"/>
        <end position="214"/>
    </location>
</feature>
<dbReference type="PANTHER" id="PTHR23507:SF1">
    <property type="entry name" value="FI18259P1-RELATED"/>
    <property type="match status" value="1"/>
</dbReference>
<comment type="subcellular location">
    <subcellularLocation>
        <location evidence="1">Membrane</location>
        <topology evidence="1">Multi-pass membrane protein</topology>
    </subcellularLocation>
</comment>
<feature type="transmembrane region" description="Helical" evidence="6">
    <location>
        <begin position="226"/>
        <end position="249"/>
    </location>
</feature>
<evidence type="ECO:0000256" key="4">
    <source>
        <dbReference type="ARBA" id="ARBA00023136"/>
    </source>
</evidence>
<feature type="transmembrane region" description="Helical" evidence="6">
    <location>
        <begin position="255"/>
        <end position="274"/>
    </location>
</feature>
<accession>A0AAE0KHU8</accession>
<protein>
    <submittedName>
        <fullName evidence="7">Major facilitator superfamily domain-containing protein</fullName>
    </submittedName>
</protein>
<name>A0AAE0KHU8_9PEZI</name>
<dbReference type="Gene3D" id="1.20.1250.20">
    <property type="entry name" value="MFS general substrate transporter like domains"/>
    <property type="match status" value="1"/>
</dbReference>
<gene>
    <name evidence="7" type="ORF">B0T24DRAFT_618296</name>
</gene>
<feature type="transmembrane region" description="Helical" evidence="6">
    <location>
        <begin position="370"/>
        <end position="395"/>
    </location>
</feature>
<evidence type="ECO:0000256" key="3">
    <source>
        <dbReference type="ARBA" id="ARBA00022989"/>
    </source>
</evidence>
<evidence type="ECO:0000256" key="5">
    <source>
        <dbReference type="SAM" id="MobiDB-lite"/>
    </source>
</evidence>
<dbReference type="GO" id="GO:0022857">
    <property type="term" value="F:transmembrane transporter activity"/>
    <property type="evidence" value="ECO:0007669"/>
    <property type="project" value="InterPro"/>
</dbReference>
<evidence type="ECO:0000313" key="7">
    <source>
        <dbReference type="EMBL" id="KAK3376246.1"/>
    </source>
</evidence>
<evidence type="ECO:0000313" key="8">
    <source>
        <dbReference type="Proteomes" id="UP001287356"/>
    </source>
</evidence>
<evidence type="ECO:0000256" key="2">
    <source>
        <dbReference type="ARBA" id="ARBA00022692"/>
    </source>
</evidence>
<evidence type="ECO:0000256" key="1">
    <source>
        <dbReference type="ARBA" id="ARBA00004141"/>
    </source>
</evidence>
<keyword evidence="2 6" id="KW-0812">Transmembrane</keyword>
<feature type="region of interest" description="Disordered" evidence="5">
    <location>
        <begin position="540"/>
        <end position="565"/>
    </location>
</feature>